<comment type="subcellular location">
    <subcellularLocation>
        <location evidence="12">Cell membrane</location>
        <topology evidence="12">Single-pass membrane protein</topology>
    </subcellularLocation>
    <subcellularLocation>
        <location evidence="11">Endomembrane system</location>
        <topology evidence="11">Single-pass membrane protein</topology>
    </subcellularLocation>
</comment>
<dbReference type="EMBL" id="FQZL01000034">
    <property type="protein sequence ID" value="SHJ74453.1"/>
    <property type="molecule type" value="Genomic_DNA"/>
</dbReference>
<evidence type="ECO:0000256" key="8">
    <source>
        <dbReference type="ARBA" id="ARBA00023136"/>
    </source>
</evidence>
<keyword evidence="15" id="KW-1185">Reference proteome</keyword>
<keyword evidence="6 12" id="KW-1133">Transmembrane helix</keyword>
<dbReference type="HAMAP" id="MF_01398">
    <property type="entry name" value="ATP_synth_b_bprime"/>
    <property type="match status" value="1"/>
</dbReference>
<evidence type="ECO:0000256" key="4">
    <source>
        <dbReference type="ARBA" id="ARBA00022692"/>
    </source>
</evidence>
<dbReference type="GO" id="GO:0012505">
    <property type="term" value="C:endomembrane system"/>
    <property type="evidence" value="ECO:0007669"/>
    <property type="project" value="UniProtKB-SubCell"/>
</dbReference>
<comment type="function">
    <text evidence="10 12">F(1)F(0) ATP synthase produces ATP from ADP in the presence of a proton or sodium gradient. F-type ATPases consist of two structural domains, F(1) containing the extramembraneous catalytic core and F(0) containing the membrane proton channel, linked together by a central stalk and a peripheral stalk. During catalysis, ATP synthesis in the catalytic domain of F(1) is coupled via a rotary mechanism of the central stalk subunits to proton translocation.</text>
</comment>
<name>A0A1M6LTC6_9FIRM</name>
<dbReference type="GO" id="GO:0046933">
    <property type="term" value="F:proton-transporting ATP synthase activity, rotational mechanism"/>
    <property type="evidence" value="ECO:0007669"/>
    <property type="project" value="UniProtKB-UniRule"/>
</dbReference>
<dbReference type="STRING" id="1121476.SAMN02745751_03269"/>
<proteinExistence type="inferred from homology"/>
<dbReference type="NCBIfam" id="TIGR01144">
    <property type="entry name" value="ATP_synt_b"/>
    <property type="match status" value="1"/>
</dbReference>
<evidence type="ECO:0000313" key="14">
    <source>
        <dbReference type="EMBL" id="SHJ74453.1"/>
    </source>
</evidence>
<dbReference type="AlphaFoldDB" id="A0A1M6LTC6"/>
<evidence type="ECO:0000256" key="1">
    <source>
        <dbReference type="ARBA" id="ARBA00005513"/>
    </source>
</evidence>
<keyword evidence="12" id="KW-1003">Cell membrane</keyword>
<dbReference type="PANTHER" id="PTHR33445:SF2">
    <property type="entry name" value="ATP SYNTHASE SUBUNIT B', CHLOROPLASTIC"/>
    <property type="match status" value="1"/>
</dbReference>
<evidence type="ECO:0000256" key="3">
    <source>
        <dbReference type="ARBA" id="ARBA00022547"/>
    </source>
</evidence>
<dbReference type="OrthoDB" id="9795863at2"/>
<dbReference type="GO" id="GO:0005886">
    <property type="term" value="C:plasma membrane"/>
    <property type="evidence" value="ECO:0007669"/>
    <property type="project" value="UniProtKB-SubCell"/>
</dbReference>
<keyword evidence="9 12" id="KW-0066">ATP synthesis</keyword>
<feature type="transmembrane region" description="Helical" evidence="12">
    <location>
        <begin position="6"/>
        <end position="27"/>
    </location>
</feature>
<gene>
    <name evidence="12" type="primary">atpF</name>
    <name evidence="14" type="ORF">SAMN02745751_03269</name>
</gene>
<evidence type="ECO:0000256" key="11">
    <source>
        <dbReference type="ARBA" id="ARBA00037847"/>
    </source>
</evidence>
<keyword evidence="7 12" id="KW-0406">Ion transport</keyword>
<reference evidence="14 15" key="1">
    <citation type="submission" date="2016-11" db="EMBL/GenBank/DDBJ databases">
        <authorList>
            <person name="Jaros S."/>
            <person name="Januszkiewicz K."/>
            <person name="Wedrychowicz H."/>
        </authorList>
    </citation>
    <scope>NUCLEOTIDE SEQUENCE [LARGE SCALE GENOMIC DNA]</scope>
    <source>
        <strain evidence="14 15">DSM 17477</strain>
    </source>
</reference>
<dbReference type="InterPro" id="IPR002146">
    <property type="entry name" value="ATP_synth_b/b'su_bac/chlpt"/>
</dbReference>
<comment type="subunit">
    <text evidence="12">F-type ATPases have 2 components, F(1) - the catalytic core - and F(0) - the membrane proton channel. F(1) has five subunits: alpha(3), beta(3), gamma(1), delta(1), epsilon(1). F(0) has three main subunits: a(1), b(2) and c(10-14). The alpha and beta chains form an alternating ring which encloses part of the gamma chain. F(1) is attached to F(0) by a central stalk formed by the gamma and epsilon chains, while a peripheral stalk is formed by the delta and b chains.</text>
</comment>
<evidence type="ECO:0000256" key="9">
    <source>
        <dbReference type="ARBA" id="ARBA00023310"/>
    </source>
</evidence>
<evidence type="ECO:0000256" key="13">
    <source>
        <dbReference type="RuleBase" id="RU003848"/>
    </source>
</evidence>
<dbReference type="GO" id="GO:0046961">
    <property type="term" value="F:proton-transporting ATPase activity, rotational mechanism"/>
    <property type="evidence" value="ECO:0007669"/>
    <property type="project" value="TreeGrafter"/>
</dbReference>
<keyword evidence="5 12" id="KW-0375">Hydrogen ion transport</keyword>
<keyword evidence="4 12" id="KW-0812">Transmembrane</keyword>
<dbReference type="Pfam" id="PF00430">
    <property type="entry name" value="ATP-synt_B"/>
    <property type="match status" value="1"/>
</dbReference>
<organism evidence="14 15">
    <name type="scientific">Dethiosulfatibacter aminovorans DSM 17477</name>
    <dbReference type="NCBI Taxonomy" id="1121476"/>
    <lineage>
        <taxon>Bacteria</taxon>
        <taxon>Bacillati</taxon>
        <taxon>Bacillota</taxon>
        <taxon>Tissierellia</taxon>
        <taxon>Dethiosulfatibacter</taxon>
    </lineage>
</organism>
<comment type="function">
    <text evidence="12">Component of the F(0) channel, it forms part of the peripheral stalk, linking F(1) to F(0).</text>
</comment>
<dbReference type="Gene3D" id="6.10.250.1580">
    <property type="match status" value="1"/>
</dbReference>
<accession>A0A1M6LTC6</accession>
<dbReference type="PANTHER" id="PTHR33445">
    <property type="entry name" value="ATP SYNTHASE SUBUNIT B', CHLOROPLASTIC"/>
    <property type="match status" value="1"/>
</dbReference>
<protein>
    <recommendedName>
        <fullName evidence="12">ATP synthase subunit b</fullName>
    </recommendedName>
    <alternativeName>
        <fullName evidence="12">ATP synthase F(0) sector subunit b</fullName>
    </alternativeName>
    <alternativeName>
        <fullName evidence="12">ATPase subunit I</fullName>
    </alternativeName>
    <alternativeName>
        <fullName evidence="12">F-type ATPase subunit b</fullName>
        <shortName evidence="12">F-ATPase subunit b</shortName>
    </alternativeName>
</protein>
<evidence type="ECO:0000256" key="10">
    <source>
        <dbReference type="ARBA" id="ARBA00025198"/>
    </source>
</evidence>
<evidence type="ECO:0000256" key="5">
    <source>
        <dbReference type="ARBA" id="ARBA00022781"/>
    </source>
</evidence>
<comment type="similarity">
    <text evidence="1 12 13">Belongs to the ATPase B chain family.</text>
</comment>
<evidence type="ECO:0000256" key="2">
    <source>
        <dbReference type="ARBA" id="ARBA00022448"/>
    </source>
</evidence>
<dbReference type="GO" id="GO:0045259">
    <property type="term" value="C:proton-transporting ATP synthase complex"/>
    <property type="evidence" value="ECO:0007669"/>
    <property type="project" value="UniProtKB-KW"/>
</dbReference>
<evidence type="ECO:0000256" key="6">
    <source>
        <dbReference type="ARBA" id="ARBA00022989"/>
    </source>
</evidence>
<evidence type="ECO:0000256" key="7">
    <source>
        <dbReference type="ARBA" id="ARBA00023065"/>
    </source>
</evidence>
<keyword evidence="8 12" id="KW-0472">Membrane</keyword>
<sequence length="169" mass="19346">MLKAGLVELNWTFVFQILNTFILYLLLKKFLFAPVTEVIEAREKSISDSLNDAERISNEAEKYKVEYYGKLQSAEEEGREIIAKATRNADEKSNNMIKEAREMVARQKEKAEADIEVEKKKAINEIKDEISSLAILAASKVLENEVDEDTNKTIVNKFIEQVGDAKWQN</sequence>
<evidence type="ECO:0000256" key="12">
    <source>
        <dbReference type="HAMAP-Rule" id="MF_01398"/>
    </source>
</evidence>
<dbReference type="Proteomes" id="UP000184052">
    <property type="component" value="Unassembled WGS sequence"/>
</dbReference>
<keyword evidence="2 12" id="KW-0813">Transport</keyword>
<dbReference type="InterPro" id="IPR005864">
    <property type="entry name" value="ATP_synth_F0_bsu_bac"/>
</dbReference>
<dbReference type="CDD" id="cd06503">
    <property type="entry name" value="ATP-synt_Fo_b"/>
    <property type="match status" value="1"/>
</dbReference>
<evidence type="ECO:0000313" key="15">
    <source>
        <dbReference type="Proteomes" id="UP000184052"/>
    </source>
</evidence>
<dbReference type="RefSeq" id="WP_073050632.1">
    <property type="nucleotide sequence ID" value="NZ_FQZL01000034.1"/>
</dbReference>
<dbReference type="InterPro" id="IPR050059">
    <property type="entry name" value="ATP_synthase_B_chain"/>
</dbReference>
<keyword evidence="3 12" id="KW-0138">CF(0)</keyword>